<accession>A0A5B9R3Q2</accession>
<name>A0A5B9R3Q2_9BACT</name>
<evidence type="ECO:0000256" key="1">
    <source>
        <dbReference type="ARBA" id="ARBA00023015"/>
    </source>
</evidence>
<protein>
    <submittedName>
        <fullName evidence="5">HTH-type transcriptional regulator MhqR</fullName>
    </submittedName>
</protein>
<evidence type="ECO:0000256" key="3">
    <source>
        <dbReference type="ARBA" id="ARBA00023163"/>
    </source>
</evidence>
<dbReference type="Pfam" id="PF12802">
    <property type="entry name" value="MarR_2"/>
    <property type="match status" value="1"/>
</dbReference>
<dbReference type="RefSeq" id="WP_068131845.1">
    <property type="nucleotide sequence ID" value="NZ_CP042914.1"/>
</dbReference>
<dbReference type="GO" id="GO:0006950">
    <property type="term" value="P:response to stress"/>
    <property type="evidence" value="ECO:0007669"/>
    <property type="project" value="TreeGrafter"/>
</dbReference>
<dbReference type="PANTHER" id="PTHR33164:SF101">
    <property type="entry name" value="TRANSCRIPTIONAL REPRESSOR MPRA"/>
    <property type="match status" value="1"/>
</dbReference>
<dbReference type="Gene3D" id="1.10.10.10">
    <property type="entry name" value="Winged helix-like DNA-binding domain superfamily/Winged helix DNA-binding domain"/>
    <property type="match status" value="1"/>
</dbReference>
<gene>
    <name evidence="5" type="primary">mhqR</name>
    <name evidence="5" type="ORF">UC8_29990</name>
</gene>
<dbReference type="InterPro" id="IPR023187">
    <property type="entry name" value="Tscrpt_reg_MarR-type_CS"/>
</dbReference>
<proteinExistence type="predicted"/>
<organism evidence="5 6">
    <name type="scientific">Roseimaritima ulvae</name>
    <dbReference type="NCBI Taxonomy" id="980254"/>
    <lineage>
        <taxon>Bacteria</taxon>
        <taxon>Pseudomonadati</taxon>
        <taxon>Planctomycetota</taxon>
        <taxon>Planctomycetia</taxon>
        <taxon>Pirellulales</taxon>
        <taxon>Pirellulaceae</taxon>
        <taxon>Roseimaritima</taxon>
    </lineage>
</organism>
<dbReference type="PROSITE" id="PS50995">
    <property type="entry name" value="HTH_MARR_2"/>
    <property type="match status" value="1"/>
</dbReference>
<dbReference type="GO" id="GO:0003700">
    <property type="term" value="F:DNA-binding transcription factor activity"/>
    <property type="evidence" value="ECO:0007669"/>
    <property type="project" value="InterPro"/>
</dbReference>
<dbReference type="InterPro" id="IPR036388">
    <property type="entry name" value="WH-like_DNA-bd_sf"/>
</dbReference>
<dbReference type="InterPro" id="IPR036390">
    <property type="entry name" value="WH_DNA-bd_sf"/>
</dbReference>
<dbReference type="SMART" id="SM00347">
    <property type="entry name" value="HTH_MARR"/>
    <property type="match status" value="1"/>
</dbReference>
<feature type="domain" description="HTH marR-type" evidence="4">
    <location>
        <begin position="17"/>
        <end position="150"/>
    </location>
</feature>
<evidence type="ECO:0000313" key="5">
    <source>
        <dbReference type="EMBL" id="QEG40981.1"/>
    </source>
</evidence>
<evidence type="ECO:0000259" key="4">
    <source>
        <dbReference type="PROSITE" id="PS50995"/>
    </source>
</evidence>
<evidence type="ECO:0000256" key="2">
    <source>
        <dbReference type="ARBA" id="ARBA00023125"/>
    </source>
</evidence>
<dbReference type="KEGG" id="rul:UC8_29990"/>
<dbReference type="InterPro" id="IPR039422">
    <property type="entry name" value="MarR/SlyA-like"/>
</dbReference>
<reference evidence="5 6" key="1">
    <citation type="submission" date="2019-08" db="EMBL/GenBank/DDBJ databases">
        <title>Deep-cultivation of Planctomycetes and their phenomic and genomic characterization uncovers novel biology.</title>
        <authorList>
            <person name="Wiegand S."/>
            <person name="Jogler M."/>
            <person name="Boedeker C."/>
            <person name="Pinto D."/>
            <person name="Vollmers J."/>
            <person name="Rivas-Marin E."/>
            <person name="Kohn T."/>
            <person name="Peeters S.H."/>
            <person name="Heuer A."/>
            <person name="Rast P."/>
            <person name="Oberbeckmann S."/>
            <person name="Bunk B."/>
            <person name="Jeske O."/>
            <person name="Meyerdierks A."/>
            <person name="Storesund J.E."/>
            <person name="Kallscheuer N."/>
            <person name="Luecker S."/>
            <person name="Lage O.M."/>
            <person name="Pohl T."/>
            <person name="Merkel B.J."/>
            <person name="Hornburger P."/>
            <person name="Mueller R.-W."/>
            <person name="Bruemmer F."/>
            <person name="Labrenz M."/>
            <person name="Spormann A.M."/>
            <person name="Op den Camp H."/>
            <person name="Overmann J."/>
            <person name="Amann R."/>
            <person name="Jetten M.S.M."/>
            <person name="Mascher T."/>
            <person name="Medema M.H."/>
            <person name="Devos D.P."/>
            <person name="Kaster A.-K."/>
            <person name="Ovreas L."/>
            <person name="Rohde M."/>
            <person name="Galperin M.Y."/>
            <person name="Jogler C."/>
        </authorList>
    </citation>
    <scope>NUCLEOTIDE SEQUENCE [LARGE SCALE GENOMIC DNA]</scope>
    <source>
        <strain evidence="5 6">UC8</strain>
    </source>
</reference>
<dbReference type="PROSITE" id="PS01117">
    <property type="entry name" value="HTH_MARR_1"/>
    <property type="match status" value="1"/>
</dbReference>
<dbReference type="Proteomes" id="UP000325286">
    <property type="component" value="Chromosome"/>
</dbReference>
<sequence length="165" mass="18759">MKLQDELKRPVPFATSEQETLLNLLRVGDRLENHLARFFRERGLTVSRFNVLRNLLLADQPLTCGEIGERMIQIVPAITSLVDHLEKQGLVERKRCQQDRRVVHVRITRKGRKLADDTMAPLAELEQQLLKKLTKTDQKNLIALLEKTRGSIAAACEASLPADKS</sequence>
<keyword evidence="2" id="KW-0238">DNA-binding</keyword>
<dbReference type="OrthoDB" id="9799747at2"/>
<keyword evidence="1" id="KW-0805">Transcription regulation</keyword>
<dbReference type="SUPFAM" id="SSF46785">
    <property type="entry name" value="Winged helix' DNA-binding domain"/>
    <property type="match status" value="1"/>
</dbReference>
<dbReference type="PRINTS" id="PR00598">
    <property type="entry name" value="HTHMARR"/>
</dbReference>
<dbReference type="PANTHER" id="PTHR33164">
    <property type="entry name" value="TRANSCRIPTIONAL REGULATOR, MARR FAMILY"/>
    <property type="match status" value="1"/>
</dbReference>
<keyword evidence="3" id="KW-0804">Transcription</keyword>
<keyword evidence="6" id="KW-1185">Reference proteome</keyword>
<dbReference type="AlphaFoldDB" id="A0A5B9R3Q2"/>
<dbReference type="InterPro" id="IPR000835">
    <property type="entry name" value="HTH_MarR-typ"/>
</dbReference>
<evidence type="ECO:0000313" key="6">
    <source>
        <dbReference type="Proteomes" id="UP000325286"/>
    </source>
</evidence>
<dbReference type="GO" id="GO:0003677">
    <property type="term" value="F:DNA binding"/>
    <property type="evidence" value="ECO:0007669"/>
    <property type="project" value="UniProtKB-KW"/>
</dbReference>
<dbReference type="EMBL" id="CP042914">
    <property type="protein sequence ID" value="QEG40981.1"/>
    <property type="molecule type" value="Genomic_DNA"/>
</dbReference>